<dbReference type="NCBIfam" id="TIGR01352">
    <property type="entry name" value="tonB_Cterm"/>
    <property type="match status" value="1"/>
</dbReference>
<protein>
    <submittedName>
        <fullName evidence="7">TonB family protein</fullName>
    </submittedName>
</protein>
<dbReference type="Pfam" id="PF13103">
    <property type="entry name" value="TonB_2"/>
    <property type="match status" value="1"/>
</dbReference>
<evidence type="ECO:0000256" key="1">
    <source>
        <dbReference type="ARBA" id="ARBA00004167"/>
    </source>
</evidence>
<dbReference type="EMBL" id="CP001344">
    <property type="protein sequence ID" value="ACL47525.1"/>
    <property type="molecule type" value="Genomic_DNA"/>
</dbReference>
<dbReference type="Gene3D" id="3.30.1150.10">
    <property type="match status" value="1"/>
</dbReference>
<reference evidence="7" key="1">
    <citation type="submission" date="2009-01" db="EMBL/GenBank/DDBJ databases">
        <title>Complete sequence of chromosome Cyanothece sp. PCC 7425.</title>
        <authorList>
            <consortium name="US DOE Joint Genome Institute"/>
            <person name="Lucas S."/>
            <person name="Copeland A."/>
            <person name="Lapidus A."/>
            <person name="Glavina del Rio T."/>
            <person name="Dalin E."/>
            <person name="Tice H."/>
            <person name="Bruce D."/>
            <person name="Goodwin L."/>
            <person name="Pitluck S."/>
            <person name="Sims D."/>
            <person name="Meineke L."/>
            <person name="Brettin T."/>
            <person name="Detter J.C."/>
            <person name="Han C."/>
            <person name="Larimer F."/>
            <person name="Land M."/>
            <person name="Hauser L."/>
            <person name="Kyrpides N."/>
            <person name="Ovchinnikova G."/>
            <person name="Liberton M."/>
            <person name="Stoeckel J."/>
            <person name="Banerjee A."/>
            <person name="Singh A."/>
            <person name="Page L."/>
            <person name="Sato H."/>
            <person name="Zhao L."/>
            <person name="Sherman L."/>
            <person name="Pakrasi H."/>
            <person name="Richardson P."/>
        </authorList>
    </citation>
    <scope>NUCLEOTIDE SEQUENCE</scope>
    <source>
        <strain evidence="7">PCC 7425</strain>
    </source>
</reference>
<keyword evidence="4 6" id="KW-0472">Membrane</keyword>
<dbReference type="STRING" id="395961.Cyan7425_5233"/>
<feature type="compositionally biased region" description="Pro residues" evidence="5">
    <location>
        <begin position="161"/>
        <end position="189"/>
    </location>
</feature>
<evidence type="ECO:0000256" key="4">
    <source>
        <dbReference type="ARBA" id="ARBA00023136"/>
    </source>
</evidence>
<feature type="transmembrane region" description="Helical" evidence="6">
    <location>
        <begin position="12"/>
        <end position="31"/>
    </location>
</feature>
<dbReference type="HOGENOM" id="CLU_717128_0_0_3"/>
<comment type="subcellular location">
    <subcellularLocation>
        <location evidence="1">Membrane</location>
        <topology evidence="1">Single-pass membrane protein</topology>
    </subcellularLocation>
</comment>
<dbReference type="KEGG" id="cyn:Cyan7425_5233"/>
<feature type="compositionally biased region" description="Low complexity" evidence="5">
    <location>
        <begin position="92"/>
        <end position="108"/>
    </location>
</feature>
<sequence length="385" mass="40763">MALKRDRFQHRFLRICLPISCVVHAGLALWFSQDVQQASSDRPSPPEPVQLVVIDQANSNLETPVNPQLRANVNSQAGGVRDPQRSPDLNLSSSTSAPPEPARSSPEAKIPPAPSTRQNPVTSTESSETQLPAPLPPVPAEPDLKFPAAPQAPPFQAAIPSPTPQPDPSEPLVPSAPPVPLASPSPSPSVPVQVAIKALPPTLAPQTPAPLTSAPQPPATPPPTSLLPLPTRKPAAQPAPAAPRPRAAQGSVSTSAADLLPGGSKYLTAEKPYALFNPEQTAYGTPGVAAQRDQLGPYLEDIYQAIVQRWARTPVDQSRRVRLQFTIDRQGNLVNGVQLLESSGFVAADQAAMQAVRAAAPFGPLPATTTEERLSITFTFKYTLY</sequence>
<evidence type="ECO:0000256" key="3">
    <source>
        <dbReference type="ARBA" id="ARBA00022989"/>
    </source>
</evidence>
<keyword evidence="3 6" id="KW-1133">Transmembrane helix</keyword>
<dbReference type="eggNOG" id="COG3827">
    <property type="taxonomic scope" value="Bacteria"/>
</dbReference>
<name>B8HQC8_CYAP4</name>
<feature type="compositionally biased region" description="Polar residues" evidence="5">
    <location>
        <begin position="115"/>
        <end position="130"/>
    </location>
</feature>
<dbReference type="PRINTS" id="PR01217">
    <property type="entry name" value="PRICHEXTENSN"/>
</dbReference>
<accession>B8HQC8</accession>
<evidence type="ECO:0000313" key="7">
    <source>
        <dbReference type="EMBL" id="ACL47525.1"/>
    </source>
</evidence>
<dbReference type="InterPro" id="IPR006260">
    <property type="entry name" value="TonB/TolA_C"/>
</dbReference>
<dbReference type="SUPFAM" id="SSF74653">
    <property type="entry name" value="TolA/TonB C-terminal domain"/>
    <property type="match status" value="1"/>
</dbReference>
<evidence type="ECO:0000256" key="6">
    <source>
        <dbReference type="SAM" id="Phobius"/>
    </source>
</evidence>
<dbReference type="GO" id="GO:0016020">
    <property type="term" value="C:membrane"/>
    <property type="evidence" value="ECO:0007669"/>
    <property type="project" value="UniProtKB-SubCell"/>
</dbReference>
<feature type="compositionally biased region" description="Pro residues" evidence="5">
    <location>
        <begin position="215"/>
        <end position="225"/>
    </location>
</feature>
<gene>
    <name evidence="7" type="ordered locus">Cyan7425_5233</name>
</gene>
<evidence type="ECO:0000256" key="2">
    <source>
        <dbReference type="ARBA" id="ARBA00022692"/>
    </source>
</evidence>
<dbReference type="OrthoDB" id="505469at2"/>
<feature type="region of interest" description="Disordered" evidence="5">
    <location>
        <begin position="75"/>
        <end position="256"/>
    </location>
</feature>
<feature type="compositionally biased region" description="Low complexity" evidence="5">
    <location>
        <begin position="146"/>
        <end position="160"/>
    </location>
</feature>
<proteinExistence type="predicted"/>
<evidence type="ECO:0000256" key="5">
    <source>
        <dbReference type="SAM" id="MobiDB-lite"/>
    </source>
</evidence>
<keyword evidence="2 6" id="KW-0812">Transmembrane</keyword>
<feature type="compositionally biased region" description="Low complexity" evidence="5">
    <location>
        <begin position="226"/>
        <end position="249"/>
    </location>
</feature>
<organism evidence="7">
    <name type="scientific">Cyanothece sp. (strain PCC 7425 / ATCC 29141)</name>
    <dbReference type="NCBI Taxonomy" id="395961"/>
    <lineage>
        <taxon>Bacteria</taxon>
        <taxon>Bacillati</taxon>
        <taxon>Cyanobacteriota</taxon>
        <taxon>Cyanophyceae</taxon>
        <taxon>Gomontiellales</taxon>
        <taxon>Cyanothecaceae</taxon>
        <taxon>Cyanothece</taxon>
    </lineage>
</organism>
<dbReference type="AlphaFoldDB" id="B8HQC8"/>
<feature type="compositionally biased region" description="Low complexity" evidence="5">
    <location>
        <begin position="198"/>
        <end position="214"/>
    </location>
</feature>